<name>A0A518HYJ0_9BACT</name>
<dbReference type="EMBL" id="CP037423">
    <property type="protein sequence ID" value="QDV45921.1"/>
    <property type="molecule type" value="Genomic_DNA"/>
</dbReference>
<dbReference type="AlphaFoldDB" id="A0A518HYJ0"/>
<sequence length="348" mass="37600">MFILQFAIYHHGQPAPPRYSRLPTLRRPGRSLATGRHKGGQLPFCNVHFAICNSPPRPIGAASLSSPGGAAPAGAKPRHWSAQGRPIALLQCSFCNLQFATTANRRRLAILACQRCAGRGEASPLVGMREANCPFAMFILQFAICHHGQPAPPRYPRLPTLRRPGRSLATGRHKGGQLPFCNVHFAICNLPPRPTGAASLSSPANAAPAGAKPRHWSAQGRPIAILQCSFCNLQFATTANRRRLAILACQRCAGRGEASPLVGMREANCHFAMFILQFAIYHHGQPAPPRYSRLPTLRRPGRSLATGRHKGGQLPFCNVHFAIRNLPPPPISAASLLGIGPLLGSRDR</sequence>
<accession>A0A518HYJ0</accession>
<dbReference type="KEGG" id="snep:Enr13x_58240"/>
<organism evidence="1 2">
    <name type="scientific">Stieleria neptunia</name>
    <dbReference type="NCBI Taxonomy" id="2527979"/>
    <lineage>
        <taxon>Bacteria</taxon>
        <taxon>Pseudomonadati</taxon>
        <taxon>Planctomycetota</taxon>
        <taxon>Planctomycetia</taxon>
        <taxon>Pirellulales</taxon>
        <taxon>Pirellulaceae</taxon>
        <taxon>Stieleria</taxon>
    </lineage>
</organism>
<gene>
    <name evidence="1" type="ORF">Enr13x_58240</name>
</gene>
<evidence type="ECO:0000313" key="2">
    <source>
        <dbReference type="Proteomes" id="UP000319004"/>
    </source>
</evidence>
<protein>
    <submittedName>
        <fullName evidence="1">Uncharacterized protein</fullName>
    </submittedName>
</protein>
<evidence type="ECO:0000313" key="1">
    <source>
        <dbReference type="EMBL" id="QDV45921.1"/>
    </source>
</evidence>
<proteinExistence type="predicted"/>
<dbReference type="Proteomes" id="UP000319004">
    <property type="component" value="Chromosome"/>
</dbReference>
<reference evidence="1 2" key="1">
    <citation type="submission" date="2019-03" db="EMBL/GenBank/DDBJ databases">
        <title>Deep-cultivation of Planctomycetes and their phenomic and genomic characterization uncovers novel biology.</title>
        <authorList>
            <person name="Wiegand S."/>
            <person name="Jogler M."/>
            <person name="Boedeker C."/>
            <person name="Pinto D."/>
            <person name="Vollmers J."/>
            <person name="Rivas-Marin E."/>
            <person name="Kohn T."/>
            <person name="Peeters S.H."/>
            <person name="Heuer A."/>
            <person name="Rast P."/>
            <person name="Oberbeckmann S."/>
            <person name="Bunk B."/>
            <person name="Jeske O."/>
            <person name="Meyerdierks A."/>
            <person name="Storesund J.E."/>
            <person name="Kallscheuer N."/>
            <person name="Luecker S."/>
            <person name="Lage O.M."/>
            <person name="Pohl T."/>
            <person name="Merkel B.J."/>
            <person name="Hornburger P."/>
            <person name="Mueller R.-W."/>
            <person name="Bruemmer F."/>
            <person name="Labrenz M."/>
            <person name="Spormann A.M."/>
            <person name="Op den Camp H."/>
            <person name="Overmann J."/>
            <person name="Amann R."/>
            <person name="Jetten M.S.M."/>
            <person name="Mascher T."/>
            <person name="Medema M.H."/>
            <person name="Devos D.P."/>
            <person name="Kaster A.-K."/>
            <person name="Ovreas L."/>
            <person name="Rohde M."/>
            <person name="Galperin M.Y."/>
            <person name="Jogler C."/>
        </authorList>
    </citation>
    <scope>NUCLEOTIDE SEQUENCE [LARGE SCALE GENOMIC DNA]</scope>
    <source>
        <strain evidence="1 2">Enr13</strain>
    </source>
</reference>
<keyword evidence="2" id="KW-1185">Reference proteome</keyword>